<evidence type="ECO:0000256" key="1">
    <source>
        <dbReference type="ARBA" id="ARBA00006628"/>
    </source>
</evidence>
<feature type="binding site" evidence="11">
    <location>
        <position position="182"/>
    </location>
    <ligand>
        <name>Mg(2+)</name>
        <dbReference type="ChEBI" id="CHEBI:18420"/>
    </ligand>
</feature>
<dbReference type="PRINTS" id="PR00318">
    <property type="entry name" value="GPROTEINA"/>
</dbReference>
<gene>
    <name evidence="12" type="ORF">Fcan01_00937</name>
</gene>
<dbReference type="Gene3D" id="3.40.50.300">
    <property type="entry name" value="P-loop containing nucleotide triphosphate hydrolases"/>
    <property type="match status" value="2"/>
</dbReference>
<organism evidence="12 13">
    <name type="scientific">Folsomia candida</name>
    <name type="common">Springtail</name>
    <dbReference type="NCBI Taxonomy" id="158441"/>
    <lineage>
        <taxon>Eukaryota</taxon>
        <taxon>Metazoa</taxon>
        <taxon>Ecdysozoa</taxon>
        <taxon>Arthropoda</taxon>
        <taxon>Hexapoda</taxon>
        <taxon>Collembola</taxon>
        <taxon>Entomobryomorpha</taxon>
        <taxon>Isotomoidea</taxon>
        <taxon>Isotomidae</taxon>
        <taxon>Proisotominae</taxon>
        <taxon>Folsomia</taxon>
    </lineage>
</organism>
<protein>
    <submittedName>
        <fullName evidence="12">Guanine nucleotide-binding protein G(O) subunit alpha</fullName>
    </submittedName>
</protein>
<reference evidence="12 13" key="1">
    <citation type="submission" date="2015-12" db="EMBL/GenBank/DDBJ databases">
        <title>The genome of Folsomia candida.</title>
        <authorList>
            <person name="Faddeeva A."/>
            <person name="Derks M.F."/>
            <person name="Anvar Y."/>
            <person name="Smit S."/>
            <person name="Van Straalen N."/>
            <person name="Roelofs D."/>
        </authorList>
    </citation>
    <scope>NUCLEOTIDE SEQUENCE [LARGE SCALE GENOMIC DNA]</scope>
    <source>
        <strain evidence="12 13">VU population</strain>
        <tissue evidence="12">Whole body</tissue>
    </source>
</reference>
<dbReference type="EMBL" id="LNIX01000001">
    <property type="protein sequence ID" value="OXA64527.1"/>
    <property type="molecule type" value="Genomic_DNA"/>
</dbReference>
<dbReference type="GO" id="GO:0005737">
    <property type="term" value="C:cytoplasm"/>
    <property type="evidence" value="ECO:0007669"/>
    <property type="project" value="TreeGrafter"/>
</dbReference>
<evidence type="ECO:0000313" key="12">
    <source>
        <dbReference type="EMBL" id="OXA64527.1"/>
    </source>
</evidence>
<evidence type="ECO:0000256" key="8">
    <source>
        <dbReference type="ARBA" id="ARBA00023224"/>
    </source>
</evidence>
<dbReference type="GO" id="GO:0046872">
    <property type="term" value="F:metal ion binding"/>
    <property type="evidence" value="ECO:0007669"/>
    <property type="project" value="UniProtKB-KW"/>
</dbReference>
<proteinExistence type="inferred from homology"/>
<name>A0A226F4Z6_FOLCA</name>
<feature type="binding site" evidence="10">
    <location>
        <begin position="151"/>
        <end position="152"/>
    </location>
    <ligand>
        <name>GTP</name>
        <dbReference type="ChEBI" id="CHEBI:37565"/>
    </ligand>
</feature>
<dbReference type="GO" id="GO:0005834">
    <property type="term" value="C:heterotrimeric G-protein complex"/>
    <property type="evidence" value="ECO:0007669"/>
    <property type="project" value="TreeGrafter"/>
</dbReference>
<evidence type="ECO:0000313" key="13">
    <source>
        <dbReference type="Proteomes" id="UP000198287"/>
    </source>
</evidence>
<dbReference type="STRING" id="158441.A0A226F4Z6"/>
<comment type="caution">
    <text evidence="12">The sequence shown here is derived from an EMBL/GenBank/DDBJ whole genome shotgun (WGS) entry which is preliminary data.</text>
</comment>
<dbReference type="PROSITE" id="PS51882">
    <property type="entry name" value="G_ALPHA"/>
    <property type="match status" value="1"/>
</dbReference>
<feature type="binding site" evidence="11">
    <location>
        <position position="47"/>
    </location>
    <ligand>
        <name>Mg(2+)</name>
        <dbReference type="ChEBI" id="CHEBI:18420"/>
    </ligand>
</feature>
<dbReference type="CDD" id="cd00066">
    <property type="entry name" value="G-alpha"/>
    <property type="match status" value="1"/>
</dbReference>
<dbReference type="InterPro" id="IPR011025">
    <property type="entry name" value="GproteinA_insert"/>
</dbReference>
<dbReference type="SUPFAM" id="SSF47895">
    <property type="entry name" value="Transducin (alpha subunit), insertion domain"/>
    <property type="match status" value="1"/>
</dbReference>
<dbReference type="GO" id="GO:0003924">
    <property type="term" value="F:GTPase activity"/>
    <property type="evidence" value="ECO:0007669"/>
    <property type="project" value="InterPro"/>
</dbReference>
<evidence type="ECO:0000256" key="2">
    <source>
        <dbReference type="ARBA" id="ARBA00022707"/>
    </source>
</evidence>
<evidence type="ECO:0000256" key="3">
    <source>
        <dbReference type="ARBA" id="ARBA00022723"/>
    </source>
</evidence>
<keyword evidence="8" id="KW-0807">Transducer</keyword>
<dbReference type="InterPro" id="IPR027417">
    <property type="entry name" value="P-loop_NTPase"/>
</dbReference>
<dbReference type="SMART" id="SM00275">
    <property type="entry name" value="G_alpha"/>
    <property type="match status" value="1"/>
</dbReference>
<dbReference type="GO" id="GO:0005525">
    <property type="term" value="F:GTP binding"/>
    <property type="evidence" value="ECO:0007669"/>
    <property type="project" value="UniProtKB-KW"/>
</dbReference>
<dbReference type="InterPro" id="IPR001019">
    <property type="entry name" value="Gprotein_alpha_su"/>
</dbReference>
<evidence type="ECO:0000256" key="9">
    <source>
        <dbReference type="ARBA" id="ARBA00023288"/>
    </source>
</evidence>
<dbReference type="FunFam" id="3.40.50.300:FF:003800">
    <property type="entry name" value="Guanine nucleotide-binding protein G(k) subunit alpha"/>
    <property type="match status" value="1"/>
</dbReference>
<dbReference type="Proteomes" id="UP000198287">
    <property type="component" value="Unassembled WGS sequence"/>
</dbReference>
<keyword evidence="3 11" id="KW-0479">Metal-binding</keyword>
<evidence type="ECO:0000256" key="7">
    <source>
        <dbReference type="ARBA" id="ARBA00023139"/>
    </source>
</evidence>
<dbReference type="Pfam" id="PF00503">
    <property type="entry name" value="G-alpha"/>
    <property type="match status" value="1"/>
</dbReference>
<dbReference type="GO" id="GO:0001664">
    <property type="term" value="F:G protein-coupled receptor binding"/>
    <property type="evidence" value="ECO:0007669"/>
    <property type="project" value="TreeGrafter"/>
</dbReference>
<evidence type="ECO:0000256" key="5">
    <source>
        <dbReference type="ARBA" id="ARBA00022842"/>
    </source>
</evidence>
<keyword evidence="6 10" id="KW-0342">GTP-binding</keyword>
<dbReference type="PANTHER" id="PTHR10218:SF362">
    <property type="entry name" value="G PROTEIN ALPHA O SUBUNIT"/>
    <property type="match status" value="1"/>
</dbReference>
<evidence type="ECO:0000256" key="11">
    <source>
        <dbReference type="PIRSR" id="PIRSR601019-2"/>
    </source>
</evidence>
<accession>A0A226F4Z6</accession>
<evidence type="ECO:0000256" key="4">
    <source>
        <dbReference type="ARBA" id="ARBA00022741"/>
    </source>
</evidence>
<dbReference type="AlphaFoldDB" id="A0A226F4Z6"/>
<sequence>MGCTMSPAEKAALSRSKQIDKYLAEEALRARRHFYLLLLGSSDSGKSTVMKQLKIIYGSGFTEEEFKSYRSIIYSNTIQSLVAILEAMSRLQISFRNTDRKDDEKIVFDVIHRWEDMEPFSEELLMAMKRLWGDGGVQECFGRSNEYQIRDSAKYFLDNLDRIGMQNYQPTEQDFVRTYTSTYGVNEINFALKNLNFTIFDVLFEDDRSNRMEDSIHLFDTVCNNKWFFGMPVILLLNKSDIFKLKIEKYPLTVCFPEYRGRHEYAEAADYIFSQFEAKNKSASRIIYHFMTSAVEKESVQEAFDDIVRRGLCETIDTY</sequence>
<dbReference type="OrthoDB" id="5817230at2759"/>
<dbReference type="Gene3D" id="1.10.400.10">
    <property type="entry name" value="GI Alpha 1, domain 2-like"/>
    <property type="match status" value="1"/>
</dbReference>
<keyword evidence="5 11" id="KW-0460">Magnesium</keyword>
<dbReference type="GO" id="GO:0007188">
    <property type="term" value="P:adenylate cyclase-modulating G protein-coupled receptor signaling pathway"/>
    <property type="evidence" value="ECO:0007669"/>
    <property type="project" value="TreeGrafter"/>
</dbReference>
<keyword evidence="2" id="KW-0519">Myristate</keyword>
<keyword evidence="9" id="KW-0449">Lipoprotein</keyword>
<dbReference type="SUPFAM" id="SSF52540">
    <property type="entry name" value="P-loop containing nucleoside triphosphate hydrolases"/>
    <property type="match status" value="1"/>
</dbReference>
<dbReference type="GO" id="GO:0031683">
    <property type="term" value="F:G-protein beta/gamma-subunit complex binding"/>
    <property type="evidence" value="ECO:0007669"/>
    <property type="project" value="InterPro"/>
</dbReference>
<feature type="binding site" evidence="10">
    <location>
        <position position="294"/>
    </location>
    <ligand>
        <name>GTP</name>
        <dbReference type="ChEBI" id="CHEBI:37565"/>
    </ligand>
</feature>
<evidence type="ECO:0000256" key="10">
    <source>
        <dbReference type="PIRSR" id="PIRSR601019-1"/>
    </source>
</evidence>
<keyword evidence="7" id="KW-0564">Palmitate</keyword>
<keyword evidence="4 10" id="KW-0547">Nucleotide-binding</keyword>
<feature type="binding site" evidence="10">
    <location>
        <begin position="238"/>
        <end position="241"/>
    </location>
    <ligand>
        <name>GTP</name>
        <dbReference type="ChEBI" id="CHEBI:37565"/>
    </ligand>
</feature>
<dbReference type="FunFam" id="1.10.400.10:FF:000002">
    <property type="entry name" value="guanine nucleotide-binding protein G(Q) subunit alpha"/>
    <property type="match status" value="1"/>
</dbReference>
<keyword evidence="13" id="KW-1185">Reference proteome</keyword>
<dbReference type="PANTHER" id="PTHR10218">
    <property type="entry name" value="GTP-BINDING PROTEIN ALPHA SUBUNIT"/>
    <property type="match status" value="1"/>
</dbReference>
<comment type="similarity">
    <text evidence="1">Belongs to the G-alpha family. G(i/o/t/z) subfamily.</text>
</comment>
<evidence type="ECO:0000256" key="6">
    <source>
        <dbReference type="ARBA" id="ARBA00023134"/>
    </source>
</evidence>